<proteinExistence type="predicted"/>
<dbReference type="Gene3D" id="3.10.450.50">
    <property type="match status" value="1"/>
</dbReference>
<evidence type="ECO:0000313" key="1">
    <source>
        <dbReference type="EMBL" id="MEU0709126.1"/>
    </source>
</evidence>
<evidence type="ECO:0000313" key="2">
    <source>
        <dbReference type="Proteomes" id="UP001550378"/>
    </source>
</evidence>
<evidence type="ECO:0008006" key="3">
    <source>
        <dbReference type="Google" id="ProtNLM"/>
    </source>
</evidence>
<dbReference type="Proteomes" id="UP001550378">
    <property type="component" value="Unassembled WGS sequence"/>
</dbReference>
<name>A0ABV2W8V6_9ACTN</name>
<sequence>MRRIHKQLLAALSAVIAVGGGSLVVHDRMEEAERESRRESIRVAAEGIFQARADKKDAEWRRFAAPTGREWSHARAKVTLTDVEIQGARAKVRIQEITTPCTTNRSGADPRPDVPWAGQYVYVFEPAGDGWKFVKDVSKEEFGS</sequence>
<keyword evidence="2" id="KW-1185">Reference proteome</keyword>
<protein>
    <recommendedName>
        <fullName evidence="3">Secreted protein</fullName>
    </recommendedName>
</protein>
<reference evidence="1 2" key="1">
    <citation type="submission" date="2024-06" db="EMBL/GenBank/DDBJ databases">
        <title>The Natural Products Discovery Center: Release of the First 8490 Sequenced Strains for Exploring Actinobacteria Biosynthetic Diversity.</title>
        <authorList>
            <person name="Kalkreuter E."/>
            <person name="Kautsar S.A."/>
            <person name="Yang D."/>
            <person name="Bader C.D."/>
            <person name="Teijaro C.N."/>
            <person name="Fluegel L."/>
            <person name="Davis C.M."/>
            <person name="Simpson J.R."/>
            <person name="Lauterbach L."/>
            <person name="Steele A.D."/>
            <person name="Gui C."/>
            <person name="Meng S."/>
            <person name="Li G."/>
            <person name="Viehrig K."/>
            <person name="Ye F."/>
            <person name="Su P."/>
            <person name="Kiefer A.F."/>
            <person name="Nichols A."/>
            <person name="Cepeda A.J."/>
            <person name="Yan W."/>
            <person name="Fan B."/>
            <person name="Jiang Y."/>
            <person name="Adhikari A."/>
            <person name="Zheng C.-J."/>
            <person name="Schuster L."/>
            <person name="Cowan T.M."/>
            <person name="Smanski M.J."/>
            <person name="Chevrette M.G."/>
            <person name="De Carvalho L.P.S."/>
            <person name="Shen B."/>
        </authorList>
    </citation>
    <scope>NUCLEOTIDE SEQUENCE [LARGE SCALE GENOMIC DNA]</scope>
    <source>
        <strain evidence="1 2">NPDC006337</strain>
    </source>
</reference>
<organism evidence="1 2">
    <name type="scientific">Streptomyces lavendulocolor</name>
    <dbReference type="NCBI Taxonomy" id="67316"/>
    <lineage>
        <taxon>Bacteria</taxon>
        <taxon>Bacillati</taxon>
        <taxon>Actinomycetota</taxon>
        <taxon>Actinomycetes</taxon>
        <taxon>Kitasatosporales</taxon>
        <taxon>Streptomycetaceae</taxon>
        <taxon>Streptomyces</taxon>
    </lineage>
</organism>
<comment type="caution">
    <text evidence="1">The sequence shown here is derived from an EMBL/GenBank/DDBJ whole genome shotgun (WGS) entry which is preliminary data.</text>
</comment>
<dbReference type="EMBL" id="JBEXZR010000014">
    <property type="protein sequence ID" value="MEU0709126.1"/>
    <property type="molecule type" value="Genomic_DNA"/>
</dbReference>
<dbReference type="InterPro" id="IPR032710">
    <property type="entry name" value="NTF2-like_dom_sf"/>
</dbReference>
<accession>A0ABV2W8V6</accession>
<gene>
    <name evidence="1" type="ORF">ABZ508_17355</name>
</gene>
<dbReference type="SUPFAM" id="SSF54427">
    <property type="entry name" value="NTF2-like"/>
    <property type="match status" value="1"/>
</dbReference>
<dbReference type="RefSeq" id="WP_359659702.1">
    <property type="nucleotide sequence ID" value="NZ_JBEXZP010000682.1"/>
</dbReference>